<dbReference type="InterPro" id="IPR000086">
    <property type="entry name" value="NUDIX_hydrolase_dom"/>
</dbReference>
<feature type="domain" description="Nudix hydrolase" evidence="7">
    <location>
        <begin position="35"/>
        <end position="176"/>
    </location>
</feature>
<comment type="cofactor">
    <cofactor evidence="1">
        <name>Mn(2+)</name>
        <dbReference type="ChEBI" id="CHEBI:29035"/>
    </cofactor>
</comment>
<reference evidence="8 9" key="1">
    <citation type="submission" date="2016-07" db="EMBL/GenBank/DDBJ databases">
        <title>Pervasive Adenine N6-methylation of Active Genes in Fungi.</title>
        <authorList>
            <consortium name="DOE Joint Genome Institute"/>
            <person name="Mondo S.J."/>
            <person name="Dannebaum R.O."/>
            <person name="Kuo R.C."/>
            <person name="Labutti K."/>
            <person name="Haridas S."/>
            <person name="Kuo A."/>
            <person name="Salamov A."/>
            <person name="Ahrendt S.R."/>
            <person name="Lipzen A."/>
            <person name="Sullivan W."/>
            <person name="Andreopoulos W.B."/>
            <person name="Clum A."/>
            <person name="Lindquist E."/>
            <person name="Daum C."/>
            <person name="Ramamoorthy G.K."/>
            <person name="Gryganskyi A."/>
            <person name="Culley D."/>
            <person name="Magnuson J.K."/>
            <person name="James T.Y."/>
            <person name="O'Malley M.A."/>
            <person name="Stajich J.E."/>
            <person name="Spatafora J.W."/>
            <person name="Visel A."/>
            <person name="Grigoriev I.V."/>
        </authorList>
    </citation>
    <scope>NUCLEOTIDE SEQUENCE [LARGE SCALE GENOMIC DNA]</scope>
    <source>
        <strain evidence="8 9">NRRL 3301</strain>
    </source>
</reference>
<dbReference type="InterPro" id="IPR015797">
    <property type="entry name" value="NUDIX_hydrolase-like_dom_sf"/>
</dbReference>
<evidence type="ECO:0000256" key="6">
    <source>
        <dbReference type="ARBA" id="ARBA00023211"/>
    </source>
</evidence>
<keyword evidence="3" id="KW-0479">Metal-binding</keyword>
<keyword evidence="6" id="KW-0464">Manganese</keyword>
<evidence type="ECO:0000256" key="2">
    <source>
        <dbReference type="ARBA" id="ARBA00001946"/>
    </source>
</evidence>
<dbReference type="AlphaFoldDB" id="A0A1X2G4R3"/>
<sequence>MNKALPIVFDTATIDLFRKRLLNVPKYKFKFQDKAKDAAVLMPLCLVNNQPSVLFTVRNLHLRTHKGEISFPGGKADPEDPTLEHTALRETVEEVGVDRVEILGKYAPIPNYNGSLRVHPFVGLIREPLQPDNLPFNPDEVSSVFTLPLNYLIQPSNRELRAFRNSSHQYTVYQVPDTMSIPGGEREIWGLTSFILDGKRLSKDCS</sequence>
<dbReference type="EMBL" id="MCGT01000045">
    <property type="protein sequence ID" value="ORX44965.1"/>
    <property type="molecule type" value="Genomic_DNA"/>
</dbReference>
<keyword evidence="5" id="KW-0460">Magnesium</keyword>
<dbReference type="SUPFAM" id="SSF55811">
    <property type="entry name" value="Nudix"/>
    <property type="match status" value="1"/>
</dbReference>
<dbReference type="GO" id="GO:0046872">
    <property type="term" value="F:metal ion binding"/>
    <property type="evidence" value="ECO:0007669"/>
    <property type="project" value="UniProtKB-KW"/>
</dbReference>
<dbReference type="Pfam" id="PF00293">
    <property type="entry name" value="NUDIX"/>
    <property type="match status" value="1"/>
</dbReference>
<organism evidence="8 9">
    <name type="scientific">Hesseltinella vesiculosa</name>
    <dbReference type="NCBI Taxonomy" id="101127"/>
    <lineage>
        <taxon>Eukaryota</taxon>
        <taxon>Fungi</taxon>
        <taxon>Fungi incertae sedis</taxon>
        <taxon>Mucoromycota</taxon>
        <taxon>Mucoromycotina</taxon>
        <taxon>Mucoromycetes</taxon>
        <taxon>Mucorales</taxon>
        <taxon>Cunninghamellaceae</taxon>
        <taxon>Hesseltinella</taxon>
    </lineage>
</organism>
<evidence type="ECO:0000256" key="1">
    <source>
        <dbReference type="ARBA" id="ARBA00001936"/>
    </source>
</evidence>
<dbReference type="CDD" id="cd03426">
    <property type="entry name" value="NUDIX_CoAse_Nudt7"/>
    <property type="match status" value="1"/>
</dbReference>
<dbReference type="PANTHER" id="PTHR12992">
    <property type="entry name" value="NUDIX HYDROLASE"/>
    <property type="match status" value="1"/>
</dbReference>
<name>A0A1X2G4R3_9FUNG</name>
<dbReference type="PROSITE" id="PS51462">
    <property type="entry name" value="NUDIX"/>
    <property type="match status" value="1"/>
</dbReference>
<proteinExistence type="predicted"/>
<dbReference type="Gene3D" id="3.90.79.10">
    <property type="entry name" value="Nucleoside Triphosphate Pyrophosphohydrolase"/>
    <property type="match status" value="1"/>
</dbReference>
<evidence type="ECO:0000256" key="3">
    <source>
        <dbReference type="ARBA" id="ARBA00022723"/>
    </source>
</evidence>
<dbReference type="OrthoDB" id="206213at2759"/>
<accession>A0A1X2G4R3</accession>
<dbReference type="STRING" id="101127.A0A1X2G4R3"/>
<comment type="cofactor">
    <cofactor evidence="2">
        <name>Mg(2+)</name>
        <dbReference type="ChEBI" id="CHEBI:18420"/>
    </cofactor>
</comment>
<evidence type="ECO:0000256" key="4">
    <source>
        <dbReference type="ARBA" id="ARBA00022801"/>
    </source>
</evidence>
<dbReference type="PANTHER" id="PTHR12992:SF11">
    <property type="entry name" value="MITOCHONDRIAL COENZYME A DIPHOSPHATASE NUDT8"/>
    <property type="match status" value="1"/>
</dbReference>
<evidence type="ECO:0000259" key="7">
    <source>
        <dbReference type="PROSITE" id="PS51462"/>
    </source>
</evidence>
<keyword evidence="4" id="KW-0378">Hydrolase</keyword>
<comment type="caution">
    <text evidence="8">The sequence shown here is derived from an EMBL/GenBank/DDBJ whole genome shotgun (WGS) entry which is preliminary data.</text>
</comment>
<protein>
    <recommendedName>
        <fullName evidence="7">Nudix hydrolase domain-containing protein</fullName>
    </recommendedName>
</protein>
<evidence type="ECO:0000313" key="9">
    <source>
        <dbReference type="Proteomes" id="UP000242146"/>
    </source>
</evidence>
<dbReference type="GO" id="GO:0010945">
    <property type="term" value="F:coenzyme A diphosphatase activity"/>
    <property type="evidence" value="ECO:0007669"/>
    <property type="project" value="InterPro"/>
</dbReference>
<gene>
    <name evidence="8" type="ORF">DM01DRAFT_1340272</name>
</gene>
<evidence type="ECO:0000256" key="5">
    <source>
        <dbReference type="ARBA" id="ARBA00022842"/>
    </source>
</evidence>
<keyword evidence="9" id="KW-1185">Reference proteome</keyword>
<dbReference type="Proteomes" id="UP000242146">
    <property type="component" value="Unassembled WGS sequence"/>
</dbReference>
<evidence type="ECO:0000313" key="8">
    <source>
        <dbReference type="EMBL" id="ORX44965.1"/>
    </source>
</evidence>
<dbReference type="InterPro" id="IPR045121">
    <property type="entry name" value="CoAse"/>
</dbReference>